<dbReference type="EMBL" id="OR621030">
    <property type="protein sequence ID" value="WPF45111.1"/>
    <property type="molecule type" value="Genomic_DNA"/>
</dbReference>
<proteinExistence type="predicted"/>
<organism evidence="1">
    <name type="scientific">Hibiscus soymovirus</name>
    <dbReference type="NCBI Taxonomy" id="3023608"/>
    <lineage>
        <taxon>Viruses</taxon>
        <taxon>Riboviria</taxon>
        <taxon>Pararnavirae</taxon>
        <taxon>Artverviricota</taxon>
        <taxon>Revtraviricetes</taxon>
        <taxon>Ortervirales</taxon>
        <taxon>Caulimoviridae</taxon>
        <taxon>Soymovirus</taxon>
        <taxon>Soymovirus hibisci</taxon>
    </lineage>
</organism>
<sequence length="110" mass="12942">MTETLGSKIDRLLEINEKILSNLQNKNRKEPYKYQLVIDYLKGQGRITGKEPEIESVECIQTPEEAIKILKDLIENKQNKKKCLTKEDLIEFFRKPERKPVSIELVPPFR</sequence>
<evidence type="ECO:0000313" key="1">
    <source>
        <dbReference type="EMBL" id="WPF45111.1"/>
    </source>
</evidence>
<accession>A0AAF0Z3D7</accession>
<name>A0AAF0Z3D7_9VIRU</name>
<reference evidence="1" key="1">
    <citation type="submission" date="2023-09" db="EMBL/GenBank/DDBJ databases">
        <title>First report of Hibiscus soymovirus in Hibiscus rosa-sinensis in Colombia in mixed infection.</title>
        <authorList>
            <person name="Roy A."/>
            <person name="Grinstead S."/>
            <person name="Campos Pinzon J.C."/>
            <person name="Hammond J."/>
            <person name="Leon G."/>
        </authorList>
    </citation>
    <scope>NUCLEOTIDE SEQUENCE</scope>
    <source>
        <strain evidence="1">S86-THN-Tolima</strain>
    </source>
</reference>
<protein>
    <submittedName>
        <fullName evidence="1">Uncharacterized protein</fullName>
    </submittedName>
</protein>